<feature type="region of interest" description="Disordered" evidence="1">
    <location>
        <begin position="82"/>
        <end position="137"/>
    </location>
</feature>
<dbReference type="RefSeq" id="YP_009182183.1">
    <property type="nucleotide sequence ID" value="NC_028484.1"/>
</dbReference>
<evidence type="ECO:0000256" key="1">
    <source>
        <dbReference type="SAM" id="MobiDB-lite"/>
    </source>
</evidence>
<sequence length="398" mass="42612">MNHSAIFGPRDIFSEESGSESDTAAPVTSPKTKASKMNKKNNKAGSLKHPIKHTFALVPGPPLKREDLLSQKGLEKVVKSIGEGGVEAGNPVGPIEDPPEGCSPPKKPKTPVILQKGPSRHAQQQTPHGGSGEPGPSKTITCAMKNLQLQRTQSYIEVESPGIDSSTPVLTSDQSGSSTPTYLDTESDFDEVDVQTRVECNEMGIDPQALHSDIKELVYMPEDGKKVITAEDCLRAVNVILADAESLPGLVVTAFKIENGSVIGTLKKTFTSGYTDNLYLGTKTLEITSISPVIAGPAPDLHAAVRPDVRPPSLPSNSAEAPKAQDIPPTRVITLIAPKRSGGAPFRFNIAPEMYEECAANNQATAELARAILKKMGVFGTYRFTCDYSRLDIEIETE</sequence>
<organism evidence="2 3">
    <name type="scientific">Tongilchon virus 1</name>
    <dbReference type="NCBI Taxonomy" id="1758878"/>
    <lineage>
        <taxon>Viruses</taxon>
        <taxon>Riboviria</taxon>
        <taxon>Orthornavirae</taxon>
        <taxon>Negarnaviricota</taxon>
        <taxon>Haploviricotina</taxon>
        <taxon>Monjiviricetes</taxon>
        <taxon>Mononegavirales</taxon>
        <taxon>Rhabdoviridae</taxon>
        <taxon>Alpharhabdovirinae</taxon>
        <taxon>Ohlsrhavirus</taxon>
        <taxon>Ohlsrhavirus tongilchon</taxon>
    </lineage>
</organism>
<dbReference type="Proteomes" id="UP000201542">
    <property type="component" value="Segment"/>
</dbReference>
<feature type="compositionally biased region" description="Polar residues" evidence="1">
    <location>
        <begin position="163"/>
        <end position="184"/>
    </location>
</feature>
<feature type="compositionally biased region" description="Basic residues" evidence="1">
    <location>
        <begin position="33"/>
        <end position="42"/>
    </location>
</feature>
<feature type="region of interest" description="Disordered" evidence="1">
    <location>
        <begin position="1"/>
        <end position="63"/>
    </location>
</feature>
<reference evidence="2 3" key="1">
    <citation type="journal article" date="2016" name="Genome Announc.">
        <title>Genome Sequences of Five Arboviruses in Field-Captured Mosquitoes in a Unique Rural Environment of South Korea.</title>
        <authorList>
            <person name="Hang J."/>
            <person name="Klein T.A."/>
            <person name="Kim H.C."/>
            <person name="Yang Y."/>
            <person name="Jima D.D."/>
            <person name="Richardson J.H."/>
            <person name="Jarman R.G."/>
        </authorList>
    </citation>
    <scope>NUCLEOTIDE SEQUENCE [LARGE SCALE GENOMIC DNA]</scope>
    <source>
        <strain evidence="2 3">A12.2676/ROK/2012</strain>
    </source>
</reference>
<dbReference type="GeneID" id="26373885"/>
<protein>
    <submittedName>
        <fullName evidence="2">Putative phosphoprotein</fullName>
    </submittedName>
</protein>
<dbReference type="KEGG" id="vg:26373885"/>
<evidence type="ECO:0000313" key="2">
    <source>
        <dbReference type="EMBL" id="ALP32032.1"/>
    </source>
</evidence>
<feature type="region of interest" description="Disordered" evidence="1">
    <location>
        <begin position="160"/>
        <end position="185"/>
    </location>
</feature>
<accession>A0A0S2RRF9</accession>
<proteinExistence type="predicted"/>
<evidence type="ECO:0000313" key="3">
    <source>
        <dbReference type="Proteomes" id="UP000201542"/>
    </source>
</evidence>
<name>A0A0S2RRF9_9RHAB</name>
<dbReference type="OrthoDB" id="27706at10239"/>
<keyword evidence="3" id="KW-1185">Reference proteome</keyword>
<dbReference type="EMBL" id="KU095840">
    <property type="protein sequence ID" value="ALP32032.1"/>
    <property type="molecule type" value="Genomic_RNA"/>
</dbReference>